<sequence length="387" mass="41504">MGSSCSLLEKSDEGPLVHQIQVNGAPVTDDAVATPVIIGILKLQEAMGTLPPRDKSQQQQHHHSQSQQSLTLCGRGEDVVLSTAMQTSNSLTVVDLATRAPKRGSNQLRSPLQADPRNAFVDNPLRAATAQKSSSTREFTVPTYAQQRHSLTSPEVTLMANHHNCCTLVSCVAVSSSLESGHADLFDATSLVAAGTHQTSDTLLSSQAQNSAHPWATEYGGFSVHRESSSGHPPQGGWPRRPIRRHIARRRRDAPDQRHVTFFSSAESAHPWATEYGGFSVHRESSSGHPPQGGRGSRTHSMVSALPEPSLDGFFVAVSGSPTSLIRASDIRDESRLPLFQEVTRSASLKSNLRRSAAASSAWGSVTSDAGNCAVQPALDLATFRKN</sequence>
<feature type="region of interest" description="Disordered" evidence="1">
    <location>
        <begin position="51"/>
        <end position="71"/>
    </location>
</feature>
<dbReference type="Proteomes" id="UP000051952">
    <property type="component" value="Unassembled WGS sequence"/>
</dbReference>
<protein>
    <submittedName>
        <fullName evidence="2">Uncharacterized protein</fullName>
    </submittedName>
</protein>
<keyword evidence="3" id="KW-1185">Reference proteome</keyword>
<reference evidence="3" key="1">
    <citation type="submission" date="2015-09" db="EMBL/GenBank/DDBJ databases">
        <authorList>
            <consortium name="Pathogen Informatics"/>
        </authorList>
    </citation>
    <scope>NUCLEOTIDE SEQUENCE [LARGE SCALE GENOMIC DNA]</scope>
    <source>
        <strain evidence="3">Lake Konstanz</strain>
    </source>
</reference>
<dbReference type="VEuPathDB" id="TriTrypDB:BSAL_28260"/>
<feature type="region of interest" description="Disordered" evidence="1">
    <location>
        <begin position="279"/>
        <end position="304"/>
    </location>
</feature>
<evidence type="ECO:0000256" key="1">
    <source>
        <dbReference type="SAM" id="MobiDB-lite"/>
    </source>
</evidence>
<accession>A0A0S4JKN0</accession>
<dbReference type="EMBL" id="CYKH01001856">
    <property type="protein sequence ID" value="CUG90680.1"/>
    <property type="molecule type" value="Genomic_DNA"/>
</dbReference>
<name>A0A0S4JKN0_BODSA</name>
<proteinExistence type="predicted"/>
<evidence type="ECO:0000313" key="3">
    <source>
        <dbReference type="Proteomes" id="UP000051952"/>
    </source>
</evidence>
<organism evidence="2 3">
    <name type="scientific">Bodo saltans</name>
    <name type="common">Flagellated protozoan</name>
    <dbReference type="NCBI Taxonomy" id="75058"/>
    <lineage>
        <taxon>Eukaryota</taxon>
        <taxon>Discoba</taxon>
        <taxon>Euglenozoa</taxon>
        <taxon>Kinetoplastea</taxon>
        <taxon>Metakinetoplastina</taxon>
        <taxon>Eubodonida</taxon>
        <taxon>Bodonidae</taxon>
        <taxon>Bodo</taxon>
    </lineage>
</organism>
<gene>
    <name evidence="2" type="ORF">BSAL_28260</name>
</gene>
<evidence type="ECO:0000313" key="2">
    <source>
        <dbReference type="EMBL" id="CUG90680.1"/>
    </source>
</evidence>
<dbReference type="AlphaFoldDB" id="A0A0S4JKN0"/>